<proteinExistence type="predicted"/>
<sequence length="197" mass="21913">MDRFIRSSNETETITEQQPQQQPHQHPTMNPITQIGHQQPLFENHSIIVYNGTKSKVPTQDLLLLLNLLGFDRIALLDKNEIKNTCLDNHVALLRGSLERDESMPVYFFVGTGLGKTQAVRMVHHVFDNDAKLKLKASGGGNGKGKGKAGGRSSGRGKNRRDGGDGDGGARDRVRYVDWEWLVQCLINNRETPGSLI</sequence>
<evidence type="ECO:0000313" key="1">
    <source>
        <dbReference type="EMBL" id="GMF06252.1"/>
    </source>
</evidence>
<keyword evidence="2" id="KW-1185">Reference proteome</keyword>
<accession>A0ACB5UAF7</accession>
<evidence type="ECO:0000313" key="2">
    <source>
        <dbReference type="Proteomes" id="UP001165064"/>
    </source>
</evidence>
<dbReference type="EMBL" id="BSXS01014986">
    <property type="protein sequence ID" value="GMF06252.1"/>
    <property type="molecule type" value="Genomic_DNA"/>
</dbReference>
<organism evidence="1 2">
    <name type="scientific">Ambrosiozyma monospora</name>
    <name type="common">Yeast</name>
    <name type="synonym">Endomycopsis monosporus</name>
    <dbReference type="NCBI Taxonomy" id="43982"/>
    <lineage>
        <taxon>Eukaryota</taxon>
        <taxon>Fungi</taxon>
        <taxon>Dikarya</taxon>
        <taxon>Ascomycota</taxon>
        <taxon>Saccharomycotina</taxon>
        <taxon>Pichiomycetes</taxon>
        <taxon>Pichiales</taxon>
        <taxon>Pichiaceae</taxon>
        <taxon>Ambrosiozyma</taxon>
    </lineage>
</organism>
<dbReference type="Proteomes" id="UP001165064">
    <property type="component" value="Unassembled WGS sequence"/>
</dbReference>
<name>A0ACB5UAF7_AMBMO</name>
<gene>
    <name evidence="1" type="ORF">Amon02_001262000</name>
</gene>
<protein>
    <submittedName>
        <fullName evidence="1">Unnamed protein product</fullName>
    </submittedName>
</protein>
<reference evidence="1" key="1">
    <citation type="submission" date="2023-04" db="EMBL/GenBank/DDBJ databases">
        <title>Ambrosiozyma monospora NBRC 10751.</title>
        <authorList>
            <person name="Ichikawa N."/>
            <person name="Sato H."/>
            <person name="Tonouchi N."/>
        </authorList>
    </citation>
    <scope>NUCLEOTIDE SEQUENCE</scope>
    <source>
        <strain evidence="1">NBRC 10751</strain>
    </source>
</reference>
<comment type="caution">
    <text evidence="1">The sequence shown here is derived from an EMBL/GenBank/DDBJ whole genome shotgun (WGS) entry which is preliminary data.</text>
</comment>